<keyword evidence="3" id="KW-1185">Reference proteome</keyword>
<organism evidence="2 3">
    <name type="scientific">Teratosphaeria destructans</name>
    <dbReference type="NCBI Taxonomy" id="418781"/>
    <lineage>
        <taxon>Eukaryota</taxon>
        <taxon>Fungi</taxon>
        <taxon>Dikarya</taxon>
        <taxon>Ascomycota</taxon>
        <taxon>Pezizomycotina</taxon>
        <taxon>Dothideomycetes</taxon>
        <taxon>Dothideomycetidae</taxon>
        <taxon>Mycosphaerellales</taxon>
        <taxon>Teratosphaeriaceae</taxon>
        <taxon>Teratosphaeria</taxon>
    </lineage>
</organism>
<evidence type="ECO:0000313" key="2">
    <source>
        <dbReference type="EMBL" id="KAH9842258.1"/>
    </source>
</evidence>
<feature type="compositionally biased region" description="Polar residues" evidence="1">
    <location>
        <begin position="53"/>
        <end position="77"/>
    </location>
</feature>
<proteinExistence type="predicted"/>
<feature type="region of interest" description="Disordered" evidence="1">
    <location>
        <begin position="1"/>
        <end position="298"/>
    </location>
</feature>
<comment type="caution">
    <text evidence="2">The sequence shown here is derived from an EMBL/GenBank/DDBJ whole genome shotgun (WGS) entry which is preliminary data.</text>
</comment>
<dbReference type="Proteomes" id="UP001138500">
    <property type="component" value="Unassembled WGS sequence"/>
</dbReference>
<evidence type="ECO:0000256" key="1">
    <source>
        <dbReference type="SAM" id="MobiDB-lite"/>
    </source>
</evidence>
<evidence type="ECO:0000313" key="3">
    <source>
        <dbReference type="Proteomes" id="UP001138500"/>
    </source>
</evidence>
<name>A0A9W7W601_9PEZI</name>
<dbReference type="AlphaFoldDB" id="A0A9W7W601"/>
<feature type="compositionally biased region" description="Acidic residues" evidence="1">
    <location>
        <begin position="248"/>
        <end position="260"/>
    </location>
</feature>
<accession>A0A9W7W601</accession>
<feature type="compositionally biased region" description="Low complexity" evidence="1">
    <location>
        <begin position="120"/>
        <end position="142"/>
    </location>
</feature>
<reference evidence="2 3" key="2">
    <citation type="journal article" date="2021" name="Curr. Genet.">
        <title>Genetic response to nitrogen starvation in the aggressive Eucalyptus foliar pathogen Teratosphaeria destructans.</title>
        <authorList>
            <person name="Havenga M."/>
            <person name="Wingfield B.D."/>
            <person name="Wingfield M.J."/>
            <person name="Dreyer L.L."/>
            <person name="Roets F."/>
            <person name="Aylward J."/>
        </authorList>
    </citation>
    <scope>NUCLEOTIDE SEQUENCE [LARGE SCALE GENOMIC DNA]</scope>
    <source>
        <strain evidence="2">CMW44962</strain>
    </source>
</reference>
<dbReference type="OrthoDB" id="5400063at2759"/>
<sequence>MSPPSTAPLSPTEELDSPIDGLSHMSLEDEASDTLPTLPKPRPVALLQPELTARSSTDPSPSALLQSHFASPASRPTSSHRNRSPYSRSHLRSKSGGSTLGAPLMTRSHSMPNPHALQLPASASTPSSGSLSPAPRSPARTRSPTKEELGLGPPPPPRSPSFGSGIQAIHEEQELDLTPRSLLPAQATSAMASFQRSGSLRRDRRRPEAFNETYPSLHHFASTSSFSSMPSTPTSTRSRSPSISSLDTIEDEPDLESEAQEIERLERLKMAAERQERLERGEDPDIDKEGRRRSSLDVPRSFGRIGRERKRWSICGGERRADLDLETIWED</sequence>
<feature type="compositionally biased region" description="Polar residues" evidence="1">
    <location>
        <begin position="186"/>
        <end position="198"/>
    </location>
</feature>
<reference evidence="2 3" key="1">
    <citation type="journal article" date="2018" name="IMA Fungus">
        <title>IMA Genome-F 10: Nine draft genome sequences of Claviceps purpurea s.lat., including C. arundinis, C. humidiphila, and C. cf. spartinae, pseudomolecules for the pitch canker pathogen Fusarium circinatum, draft genome of Davidsoniella eucalypti, Grosmannia galeiformis, Quambalaria eucalypti, and Teratosphaeria destructans.</title>
        <authorList>
            <person name="Wingfield B.D."/>
            <person name="Liu M."/>
            <person name="Nguyen H.D."/>
            <person name="Lane F.A."/>
            <person name="Morgan S.W."/>
            <person name="De Vos L."/>
            <person name="Wilken P.M."/>
            <person name="Duong T.A."/>
            <person name="Aylward J."/>
            <person name="Coetzee M.P."/>
            <person name="Dadej K."/>
            <person name="De Beer Z.W."/>
            <person name="Findlay W."/>
            <person name="Havenga M."/>
            <person name="Kolarik M."/>
            <person name="Menzies J.G."/>
            <person name="Naidoo K."/>
            <person name="Pochopski O."/>
            <person name="Shoukouhi P."/>
            <person name="Santana Q.C."/>
            <person name="Seifert K.A."/>
            <person name="Soal N."/>
            <person name="Steenkamp E.T."/>
            <person name="Tatham C.T."/>
            <person name="van der Nest M.A."/>
            <person name="Wingfield M.J."/>
        </authorList>
    </citation>
    <scope>NUCLEOTIDE SEQUENCE [LARGE SCALE GENOMIC DNA]</scope>
    <source>
        <strain evidence="2">CMW44962</strain>
    </source>
</reference>
<feature type="compositionally biased region" description="Low complexity" evidence="1">
    <location>
        <begin position="222"/>
        <end position="245"/>
    </location>
</feature>
<dbReference type="EMBL" id="RIBY02000435">
    <property type="protein sequence ID" value="KAH9842258.1"/>
    <property type="molecule type" value="Genomic_DNA"/>
</dbReference>
<feature type="compositionally biased region" description="Basic and acidic residues" evidence="1">
    <location>
        <begin position="261"/>
        <end position="295"/>
    </location>
</feature>
<gene>
    <name evidence="2" type="ORF">Tdes44962_MAKER07635</name>
</gene>
<protein>
    <submittedName>
        <fullName evidence="2">Endochitinase A-like</fullName>
    </submittedName>
</protein>
<feature type="compositionally biased region" description="Basic residues" evidence="1">
    <location>
        <begin position="78"/>
        <end position="93"/>
    </location>
</feature>